<accession>A0A914X6H7</accession>
<keyword evidence="2" id="KW-1185">Reference proteome</keyword>
<name>A0A914X6H7_9BILA</name>
<feature type="region of interest" description="Disordered" evidence="1">
    <location>
        <begin position="339"/>
        <end position="362"/>
    </location>
</feature>
<feature type="compositionally biased region" description="Low complexity" evidence="1">
    <location>
        <begin position="409"/>
        <end position="419"/>
    </location>
</feature>
<feature type="compositionally biased region" description="Low complexity" evidence="1">
    <location>
        <begin position="36"/>
        <end position="47"/>
    </location>
</feature>
<sequence length="615" mass="68202">MMKDRVKLLFASIALQSYNSSFHGNAHISALPSPSPTSTPTRFSQPSASLANTSAIQQSVQSPLNRTIASSSAPQTPSHSTANPLATSAITALLSSTQQPQPIVPQLQGSGSTALCGRCGVAVRLSLPAMNYHVWSRHMPSMRVQCPYCPYGRTTGGQSSVERVQQHCRSQHPKKDDSIIQPDNRPELQSQHRAELEICFGIQSQVLSASSEQMLSPPQSGAQQSITSPMTSSSGIRVDQPPKSQMSDEISSCQVCGHRINHNSGRVNVNSQQYHVWSRHMNEPCFQCAYCSFTVRSPFDVSRLRSHAIRQHYELPFKRIDLRNQAMMLRFKQLEKQCYPGPQQGQASSSVSQNAAYSSPPPRFVTHITPGQDLTSLFERSPNERSLAEADRGRLLSERSESVISTGNPEQEQLDQPAPQLQQQLHKCRLCGKGLSGRSRSTREYHVWKHIAKAVLQCRYCAKSYHAPHDSNLMIAHVRSAHPGRPVGYQNRMAIYREKMRQMFTKCFPSTVQDREQPMLCRFCGVHVSDTVEHVNSLHLQPNHSDADVRRLLNECFGSGDMKTEAMDDEQTLFSSASEIGEFDSAASCDTASANSASSSMKHQSPADKEIIELE</sequence>
<feature type="region of interest" description="Disordered" evidence="1">
    <location>
        <begin position="29"/>
        <end position="83"/>
    </location>
</feature>
<organism evidence="2 3">
    <name type="scientific">Plectus sambesii</name>
    <dbReference type="NCBI Taxonomy" id="2011161"/>
    <lineage>
        <taxon>Eukaryota</taxon>
        <taxon>Metazoa</taxon>
        <taxon>Ecdysozoa</taxon>
        <taxon>Nematoda</taxon>
        <taxon>Chromadorea</taxon>
        <taxon>Plectida</taxon>
        <taxon>Plectina</taxon>
        <taxon>Plectoidea</taxon>
        <taxon>Plectidae</taxon>
        <taxon>Plectus</taxon>
    </lineage>
</organism>
<feature type="compositionally biased region" description="Low complexity" evidence="1">
    <location>
        <begin position="343"/>
        <end position="358"/>
    </location>
</feature>
<feature type="region of interest" description="Disordered" evidence="1">
    <location>
        <begin position="155"/>
        <end position="184"/>
    </location>
</feature>
<protein>
    <submittedName>
        <fullName evidence="3">C2H2-type domain-containing protein</fullName>
    </submittedName>
</protein>
<dbReference type="Proteomes" id="UP000887566">
    <property type="component" value="Unplaced"/>
</dbReference>
<reference evidence="3" key="1">
    <citation type="submission" date="2022-11" db="UniProtKB">
        <authorList>
            <consortium name="WormBaseParasite"/>
        </authorList>
    </citation>
    <scope>IDENTIFICATION</scope>
</reference>
<feature type="compositionally biased region" description="Polar residues" evidence="1">
    <location>
        <begin position="210"/>
        <end position="235"/>
    </location>
</feature>
<feature type="region of interest" description="Disordered" evidence="1">
    <location>
        <begin position="210"/>
        <end position="248"/>
    </location>
</feature>
<proteinExistence type="predicted"/>
<dbReference type="AlphaFoldDB" id="A0A914X6H7"/>
<evidence type="ECO:0000313" key="3">
    <source>
        <dbReference type="WBParaSite" id="PSAMB.scaffold621size45538.g7504.t1"/>
    </source>
</evidence>
<feature type="compositionally biased region" description="Polar residues" evidence="1">
    <location>
        <begin position="48"/>
        <end position="83"/>
    </location>
</feature>
<dbReference type="Gene3D" id="3.30.160.60">
    <property type="entry name" value="Classic Zinc Finger"/>
    <property type="match status" value="1"/>
</dbReference>
<feature type="compositionally biased region" description="Basic and acidic residues" evidence="1">
    <location>
        <begin position="605"/>
        <end position="615"/>
    </location>
</feature>
<feature type="compositionally biased region" description="Basic and acidic residues" evidence="1">
    <location>
        <begin position="381"/>
        <end position="401"/>
    </location>
</feature>
<evidence type="ECO:0000256" key="1">
    <source>
        <dbReference type="SAM" id="MobiDB-lite"/>
    </source>
</evidence>
<evidence type="ECO:0000313" key="2">
    <source>
        <dbReference type="Proteomes" id="UP000887566"/>
    </source>
</evidence>
<feature type="region of interest" description="Disordered" evidence="1">
    <location>
        <begin position="379"/>
        <end position="419"/>
    </location>
</feature>
<dbReference type="WBParaSite" id="PSAMB.scaffold621size45538.g7504.t1">
    <property type="protein sequence ID" value="PSAMB.scaffold621size45538.g7504.t1"/>
    <property type="gene ID" value="PSAMB.scaffold621size45538.g7504"/>
</dbReference>
<feature type="compositionally biased region" description="Basic and acidic residues" evidence="1">
    <location>
        <begin position="173"/>
        <end position="184"/>
    </location>
</feature>
<feature type="region of interest" description="Disordered" evidence="1">
    <location>
        <begin position="592"/>
        <end position="615"/>
    </location>
</feature>
<feature type="compositionally biased region" description="Polar residues" evidence="1">
    <location>
        <begin position="592"/>
        <end position="603"/>
    </location>
</feature>